<dbReference type="EMBL" id="WJXO01000001">
    <property type="protein sequence ID" value="MRN37257.1"/>
    <property type="molecule type" value="Genomic_DNA"/>
</dbReference>
<evidence type="ECO:0000256" key="7">
    <source>
        <dbReference type="SAM" id="MobiDB-lite"/>
    </source>
</evidence>
<comment type="similarity">
    <text evidence="1">Belongs to the N(4)/N(6)-methyltransferase family.</text>
</comment>
<evidence type="ECO:0000313" key="10">
    <source>
        <dbReference type="Proteomes" id="UP000486297"/>
    </source>
</evidence>
<dbReference type="RefSeq" id="WP_095502111.1">
    <property type="nucleotide sequence ID" value="NZ_WJXO01000001.1"/>
</dbReference>
<dbReference type="SUPFAM" id="SSF53335">
    <property type="entry name" value="S-adenosyl-L-methionine-dependent methyltransferases"/>
    <property type="match status" value="1"/>
</dbReference>
<proteinExistence type="inferred from homology"/>
<keyword evidence="5" id="KW-0949">S-adenosyl-L-methionine</keyword>
<dbReference type="InterPro" id="IPR002052">
    <property type="entry name" value="DNA_methylase_N6_adenine_CS"/>
</dbReference>
<reference evidence="9" key="1">
    <citation type="journal article" name="Emerg. Infect. Dis.">
        <title>Two cases of a newly characterized neisseria species.</title>
        <authorList>
            <person name="Mustapha M."/>
            <person name="Lemos A.P.S."/>
            <person name="Harrison L.H."/>
            <person name="Vantyne D."/>
            <person name="Sacchi C.T."/>
        </authorList>
    </citation>
    <scope>NUCLEOTIDE SEQUENCE</scope>
    <source>
        <strain evidence="9">N.95.16</strain>
    </source>
</reference>
<dbReference type="PROSITE" id="PS00092">
    <property type="entry name" value="N6_MTASE"/>
    <property type="match status" value="1"/>
</dbReference>
<organism evidence="9 10">
    <name type="scientific">Neisseria brasiliensis</name>
    <dbReference type="NCBI Taxonomy" id="2666100"/>
    <lineage>
        <taxon>Bacteria</taxon>
        <taxon>Pseudomonadati</taxon>
        <taxon>Pseudomonadota</taxon>
        <taxon>Betaproteobacteria</taxon>
        <taxon>Neisseriales</taxon>
        <taxon>Neisseriaceae</taxon>
        <taxon>Neisseria</taxon>
    </lineage>
</organism>
<comment type="caution">
    <text evidence="9">The sequence shown here is derived from an EMBL/GenBank/DDBJ whole genome shotgun (WGS) entry which is preliminary data.</text>
</comment>
<dbReference type="GO" id="GO:0032259">
    <property type="term" value="P:methylation"/>
    <property type="evidence" value="ECO:0007669"/>
    <property type="project" value="UniProtKB-KW"/>
</dbReference>
<comment type="catalytic activity">
    <reaction evidence="6">
        <text>a 2'-deoxyadenosine in DNA + S-adenosyl-L-methionine = an N(6)-methyl-2'-deoxyadenosine in DNA + S-adenosyl-L-homocysteine + H(+)</text>
        <dbReference type="Rhea" id="RHEA:15197"/>
        <dbReference type="Rhea" id="RHEA-COMP:12418"/>
        <dbReference type="Rhea" id="RHEA-COMP:12419"/>
        <dbReference type="ChEBI" id="CHEBI:15378"/>
        <dbReference type="ChEBI" id="CHEBI:57856"/>
        <dbReference type="ChEBI" id="CHEBI:59789"/>
        <dbReference type="ChEBI" id="CHEBI:90615"/>
        <dbReference type="ChEBI" id="CHEBI:90616"/>
        <dbReference type="EC" id="2.1.1.72"/>
    </reaction>
</comment>
<dbReference type="InterPro" id="IPR002941">
    <property type="entry name" value="DNA_methylase_N4/N6"/>
</dbReference>
<dbReference type="GO" id="GO:0009007">
    <property type="term" value="F:site-specific DNA-methyltransferase (adenine-specific) activity"/>
    <property type="evidence" value="ECO:0007669"/>
    <property type="project" value="UniProtKB-EC"/>
</dbReference>
<dbReference type="GO" id="GO:0008170">
    <property type="term" value="F:N-methyltransferase activity"/>
    <property type="evidence" value="ECO:0007669"/>
    <property type="project" value="InterPro"/>
</dbReference>
<evidence type="ECO:0000256" key="2">
    <source>
        <dbReference type="ARBA" id="ARBA00011900"/>
    </source>
</evidence>
<dbReference type="PIRSF" id="PIRSF015855">
    <property type="entry name" value="TypeIII_Mtase_mKpnI"/>
    <property type="match status" value="1"/>
</dbReference>
<evidence type="ECO:0000256" key="3">
    <source>
        <dbReference type="ARBA" id="ARBA00022603"/>
    </source>
</evidence>
<protein>
    <recommendedName>
        <fullName evidence="2">site-specific DNA-methyltransferase (adenine-specific)</fullName>
        <ecNumber evidence="2">2.1.1.72</ecNumber>
    </recommendedName>
</protein>
<dbReference type="EC" id="2.1.1.72" evidence="2"/>
<keyword evidence="4 9" id="KW-0808">Transferase</keyword>
<dbReference type="GO" id="GO:0003677">
    <property type="term" value="F:DNA binding"/>
    <property type="evidence" value="ECO:0007669"/>
    <property type="project" value="InterPro"/>
</dbReference>
<dbReference type="Gene3D" id="3.40.50.150">
    <property type="entry name" value="Vaccinia Virus protein VP39"/>
    <property type="match status" value="1"/>
</dbReference>
<keyword evidence="10" id="KW-1185">Reference proteome</keyword>
<name>A0A7X2GYB8_9NEIS</name>
<dbReference type="InterPro" id="IPR002295">
    <property type="entry name" value="N4/N6-MTase_EcoPI_Mod-like"/>
</dbReference>
<evidence type="ECO:0000256" key="5">
    <source>
        <dbReference type="ARBA" id="ARBA00022691"/>
    </source>
</evidence>
<accession>A0A7X2GYB8</accession>
<dbReference type="PRINTS" id="PR00506">
    <property type="entry name" value="D21N6MTFRASE"/>
</dbReference>
<evidence type="ECO:0000313" key="9">
    <source>
        <dbReference type="EMBL" id="MRN37257.1"/>
    </source>
</evidence>
<evidence type="ECO:0000259" key="8">
    <source>
        <dbReference type="Pfam" id="PF01555"/>
    </source>
</evidence>
<feature type="region of interest" description="Disordered" evidence="7">
    <location>
        <begin position="501"/>
        <end position="521"/>
    </location>
</feature>
<feature type="domain" description="DNA methylase N-4/N-6" evidence="8">
    <location>
        <begin position="116"/>
        <end position="467"/>
    </location>
</feature>
<feature type="compositionally biased region" description="Basic and acidic residues" evidence="7">
    <location>
        <begin position="502"/>
        <end position="513"/>
    </location>
</feature>
<keyword evidence="3 9" id="KW-0489">Methyltransferase</keyword>
<sequence length="669" mass="75534">MRGGVDCPAENPNTILKGNLAKLKSLFPEVFSENQIDFEKLKLALGEDNLCAQNERYQLNWAGKSDAYRTLQSPTFNTLAPCIAESVDFHDTQNVFIEAENLEALKILQKSYAGKVKMIYIDPPYNTGNDSFIYPDKFAETRDEYAKRVGDKDQDGYLLRDGAFAGAWRKNSKDNGHYHSNWLSMMLPRLHLAKTLLREDGVIFISIDDNEQAQLKLLCDEVFGAENFVAELVVIVKPEGRRYGYFAKTHDYVLVYSKNINSLNLNEILAEGNEHKYADKLGGFSLKGLRNRNVQAFNSKNRPNLRYPFYVNTKNQDENGFMEVSTVSQNGFIKVEASIIDGLESVWRWGRDKAEKEKHNLLAYKGNDGEIRIFQKERKLSQTAKTVLFDKEFISNKGTKELQDLIGKGFFDFPKPVALIDLFLEIGSNSNDLILDFFSGSGTTAHAVMQLNAEDGGNRRYICVQLPEETDENSEARKAGFANIAEIAKERIRRAGAQIRRSGIDARQDRPSENADTAAGAVSGIHARPTVDTGFKVFKLTESHFKQWRRPLSGSLNEQQQLALLEEFQNIVHEHASVENMAYELMLRLGFELTDSIEFVDHVVWLNNAAQTRKTALLLDTVNQAVLDEVRAQSPKKVFVLDKAFAGDDALKTNAALQFKDANIDFETL</sequence>
<evidence type="ECO:0000256" key="4">
    <source>
        <dbReference type="ARBA" id="ARBA00022679"/>
    </source>
</evidence>
<evidence type="ECO:0000256" key="6">
    <source>
        <dbReference type="ARBA" id="ARBA00047942"/>
    </source>
</evidence>
<dbReference type="InterPro" id="IPR029063">
    <property type="entry name" value="SAM-dependent_MTases_sf"/>
</dbReference>
<dbReference type="AlphaFoldDB" id="A0A7X2GYB8"/>
<gene>
    <name evidence="9" type="ORF">GJU80_01755</name>
</gene>
<dbReference type="Proteomes" id="UP000486297">
    <property type="component" value="Unassembled WGS sequence"/>
</dbReference>
<dbReference type="Pfam" id="PF01555">
    <property type="entry name" value="N6_N4_Mtase"/>
    <property type="match status" value="1"/>
</dbReference>
<evidence type="ECO:0000256" key="1">
    <source>
        <dbReference type="ARBA" id="ARBA00006594"/>
    </source>
</evidence>